<dbReference type="Pfam" id="PF00015">
    <property type="entry name" value="MCPsignal"/>
    <property type="match status" value="1"/>
</dbReference>
<feature type="transmembrane region" description="Helical" evidence="4">
    <location>
        <begin position="12"/>
        <end position="33"/>
    </location>
</feature>
<keyword evidence="4" id="KW-1133">Transmembrane helix</keyword>
<dbReference type="InterPro" id="IPR004089">
    <property type="entry name" value="MCPsignal_dom"/>
</dbReference>
<dbReference type="Gene3D" id="1.10.287.950">
    <property type="entry name" value="Methyl-accepting chemotaxis protein"/>
    <property type="match status" value="1"/>
</dbReference>
<feature type="domain" description="Methyl-accepting transducer" evidence="5">
    <location>
        <begin position="268"/>
        <end position="504"/>
    </location>
</feature>
<gene>
    <name evidence="7" type="ORF">GCM10007860_26730</name>
</gene>
<evidence type="ECO:0000256" key="4">
    <source>
        <dbReference type="SAM" id="Phobius"/>
    </source>
</evidence>
<keyword evidence="4" id="KW-0812">Transmembrane</keyword>
<proteinExistence type="inferred from homology"/>
<dbReference type="PANTHER" id="PTHR32089">
    <property type="entry name" value="METHYL-ACCEPTING CHEMOTAXIS PROTEIN MCPB"/>
    <property type="match status" value="1"/>
</dbReference>
<organism evidence="7 8">
    <name type="scientific">Chitiniphilus shinanonensis</name>
    <dbReference type="NCBI Taxonomy" id="553088"/>
    <lineage>
        <taxon>Bacteria</taxon>
        <taxon>Pseudomonadati</taxon>
        <taxon>Pseudomonadota</taxon>
        <taxon>Betaproteobacteria</taxon>
        <taxon>Neisseriales</taxon>
        <taxon>Chitinibacteraceae</taxon>
        <taxon>Chitiniphilus</taxon>
    </lineage>
</organism>
<evidence type="ECO:0000313" key="7">
    <source>
        <dbReference type="EMBL" id="GLS05519.1"/>
    </source>
</evidence>
<dbReference type="Proteomes" id="UP001156836">
    <property type="component" value="Unassembled WGS sequence"/>
</dbReference>
<evidence type="ECO:0000259" key="6">
    <source>
        <dbReference type="PROSITE" id="PS50885"/>
    </source>
</evidence>
<keyword evidence="4" id="KW-0472">Membrane</keyword>
<keyword evidence="1 3" id="KW-0807">Transducer</keyword>
<keyword evidence="8" id="KW-1185">Reference proteome</keyword>
<dbReference type="RefSeq" id="WP_018748063.1">
    <property type="nucleotide sequence ID" value="NZ_BSOZ01000050.1"/>
</dbReference>
<reference evidence="8" key="1">
    <citation type="journal article" date="2019" name="Int. J. Syst. Evol. Microbiol.">
        <title>The Global Catalogue of Microorganisms (GCM) 10K type strain sequencing project: providing services to taxonomists for standard genome sequencing and annotation.</title>
        <authorList>
            <consortium name="The Broad Institute Genomics Platform"/>
            <consortium name="The Broad Institute Genome Sequencing Center for Infectious Disease"/>
            <person name="Wu L."/>
            <person name="Ma J."/>
        </authorList>
    </citation>
    <scope>NUCLEOTIDE SEQUENCE [LARGE SCALE GENOMIC DNA]</scope>
    <source>
        <strain evidence="8">NBRC 104970</strain>
    </source>
</reference>
<comment type="caution">
    <text evidence="7">The sequence shown here is derived from an EMBL/GenBank/DDBJ whole genome shotgun (WGS) entry which is preliminary data.</text>
</comment>
<keyword evidence="7" id="KW-0808">Transferase</keyword>
<evidence type="ECO:0000313" key="8">
    <source>
        <dbReference type="Proteomes" id="UP001156836"/>
    </source>
</evidence>
<accession>A0ABQ6BV18</accession>
<dbReference type="PROSITE" id="PS50885">
    <property type="entry name" value="HAMP"/>
    <property type="match status" value="1"/>
</dbReference>
<dbReference type="SUPFAM" id="SSF58104">
    <property type="entry name" value="Methyl-accepting chemotaxis protein (MCP) signaling domain"/>
    <property type="match status" value="1"/>
</dbReference>
<name>A0ABQ6BV18_9NEIS</name>
<evidence type="ECO:0000256" key="1">
    <source>
        <dbReference type="ARBA" id="ARBA00023224"/>
    </source>
</evidence>
<dbReference type="SMART" id="SM00283">
    <property type="entry name" value="MA"/>
    <property type="match status" value="1"/>
</dbReference>
<keyword evidence="7" id="KW-0418">Kinase</keyword>
<evidence type="ECO:0000259" key="5">
    <source>
        <dbReference type="PROSITE" id="PS50111"/>
    </source>
</evidence>
<evidence type="ECO:0000256" key="2">
    <source>
        <dbReference type="ARBA" id="ARBA00029447"/>
    </source>
</evidence>
<evidence type="ECO:0000256" key="3">
    <source>
        <dbReference type="PROSITE-ProRule" id="PRU00284"/>
    </source>
</evidence>
<sequence length="540" mass="57843">MPFPLTIRTRLIAFGCLATLFVLVLGLIGLLSIRDLTAGIQAGAISIAAQRQQGDADMMHDAIRADVLAAAHLAQRRETSAAQFQTLQAEFKGHVERLRKNVTANEALPLSDAERNALAALKPDLERYAQQADALIVRYRNGQGEGGQYQEVMESFARLEESMGRFSDLIDERASAERSAQVAQSASALTLAWICMVAGVLLLVVLSWAMCRSILPPLRRIQTFMLTLGNDLSRRCEDRGRDETDDIARSINALLTQLSGLIGVTQESAQRVAATATQLAGQTDSARQRMQTATTRARSLADDAGALVSSVDEVTQRIASSATLAGDAAALARDSAQAMEAAMQINDDLRRTAGTSVERITQLAESAERINHVTTSIREIADQTNLLALNAAIEAARAGEQGRGFAVVADEVRKLAERTAISTDDIGRITDEIRRCMSETVQAIESLSKQVTSGAERLAGAASAQQRIVAGTDDMLRNAHDIAAAARHQSGAIGESAAGVRDIATLMVESEGEVAGVSRASEELDALARSLQNQVVRFQV</sequence>
<dbReference type="SMART" id="SM00304">
    <property type="entry name" value="HAMP"/>
    <property type="match status" value="1"/>
</dbReference>
<feature type="transmembrane region" description="Helical" evidence="4">
    <location>
        <begin position="188"/>
        <end position="210"/>
    </location>
</feature>
<comment type="similarity">
    <text evidence="2">Belongs to the methyl-accepting chemotaxis (MCP) protein family.</text>
</comment>
<protein>
    <submittedName>
        <fullName evidence="7">Histidine kinase</fullName>
    </submittedName>
</protein>
<dbReference type="PROSITE" id="PS50111">
    <property type="entry name" value="CHEMOTAXIS_TRANSDUC_2"/>
    <property type="match status" value="1"/>
</dbReference>
<dbReference type="PANTHER" id="PTHR32089:SF112">
    <property type="entry name" value="LYSOZYME-LIKE PROTEIN-RELATED"/>
    <property type="match status" value="1"/>
</dbReference>
<dbReference type="InterPro" id="IPR003660">
    <property type="entry name" value="HAMP_dom"/>
</dbReference>
<feature type="domain" description="HAMP" evidence="6">
    <location>
        <begin position="212"/>
        <end position="263"/>
    </location>
</feature>
<dbReference type="EMBL" id="BSOZ01000050">
    <property type="protein sequence ID" value="GLS05519.1"/>
    <property type="molecule type" value="Genomic_DNA"/>
</dbReference>
<dbReference type="GO" id="GO:0016301">
    <property type="term" value="F:kinase activity"/>
    <property type="evidence" value="ECO:0007669"/>
    <property type="project" value="UniProtKB-KW"/>
</dbReference>